<evidence type="ECO:0000313" key="24">
    <source>
        <dbReference type="RefSeq" id="XP_022090129.1"/>
    </source>
</evidence>
<comment type="catalytic activity">
    <reaction evidence="14">
        <text>resolvin D1 + NAD(+) = 17-oxoresolvin D1 + NADH + H(+)</text>
        <dbReference type="Rhea" id="RHEA:50128"/>
        <dbReference type="ChEBI" id="CHEBI:15378"/>
        <dbReference type="ChEBI" id="CHEBI:57540"/>
        <dbReference type="ChEBI" id="CHEBI:57945"/>
        <dbReference type="ChEBI" id="CHEBI:132079"/>
        <dbReference type="ChEBI" id="CHEBI:132081"/>
    </reaction>
    <physiologicalReaction direction="left-to-right" evidence="14">
        <dbReference type="Rhea" id="RHEA:50129"/>
    </physiologicalReaction>
</comment>
<evidence type="ECO:0000256" key="22">
    <source>
        <dbReference type="RuleBase" id="RU000363"/>
    </source>
</evidence>
<protein>
    <recommendedName>
        <fullName evidence="5">15-hydroxyprostaglandin dehydrogenase [NAD(+)]</fullName>
        <ecNumber evidence="3">1.1.1.141</ecNumber>
        <ecNumber evidence="4">1.1.1.232</ecNumber>
    </recommendedName>
    <alternativeName>
        <fullName evidence="7">Eicosanoid/docosanoid dehydrogenase [NAD(+)]</fullName>
    </alternativeName>
    <alternativeName>
        <fullName evidence="6">Prostaglandin dehydrogenase 1</fullName>
    </alternativeName>
</protein>
<dbReference type="GO" id="GO:0047034">
    <property type="term" value="F:15-hydroxyicosatetraenoate dehydrogenase activity"/>
    <property type="evidence" value="ECO:0007669"/>
    <property type="project" value="UniProtKB-EC"/>
</dbReference>
<dbReference type="FunFam" id="3.40.50.720:FF:000149">
    <property type="entry name" value="15-hydroxyprostaglandin dehydrogenase [NAD(+)]"/>
    <property type="match status" value="1"/>
</dbReference>
<comment type="catalytic activity">
    <reaction evidence="11">
        <text>14-hydroxy-(4Z,7Z,10Z,12E,16Z,19Z)-docosahexaenoate + NAD(+) = 14-oxo-(4Z,7Z,10Z,12E,16Z,19Z)-docosahexaenoate + NADH + H(+)</text>
        <dbReference type="Rhea" id="RHEA:48952"/>
        <dbReference type="ChEBI" id="CHEBI:15378"/>
        <dbReference type="ChEBI" id="CHEBI:57540"/>
        <dbReference type="ChEBI" id="CHEBI:57945"/>
        <dbReference type="ChEBI" id="CHEBI:90866"/>
        <dbReference type="ChEBI" id="CHEBI:90867"/>
    </reaction>
    <physiologicalReaction direction="left-to-right" evidence="11">
        <dbReference type="Rhea" id="RHEA:48953"/>
    </physiologicalReaction>
</comment>
<proteinExistence type="inferred from homology"/>
<comment type="catalytic activity">
    <reaction evidence="18">
        <text>prostaglandin E2 + NAD(+) = 15-oxoprostaglandin E2 + NADH + H(+)</text>
        <dbReference type="Rhea" id="RHEA:11876"/>
        <dbReference type="ChEBI" id="CHEBI:15378"/>
        <dbReference type="ChEBI" id="CHEBI:57400"/>
        <dbReference type="ChEBI" id="CHEBI:57540"/>
        <dbReference type="ChEBI" id="CHEBI:57945"/>
        <dbReference type="ChEBI" id="CHEBI:606564"/>
        <dbReference type="EC" id="1.1.1.141"/>
    </reaction>
    <physiologicalReaction direction="left-to-right" evidence="18">
        <dbReference type="Rhea" id="RHEA:11877"/>
    </physiologicalReaction>
</comment>
<dbReference type="Gene3D" id="3.40.50.720">
    <property type="entry name" value="NAD(P)-binding Rossmann-like Domain"/>
    <property type="match status" value="1"/>
</dbReference>
<evidence type="ECO:0000256" key="12">
    <source>
        <dbReference type="ARBA" id="ARBA00048140"/>
    </source>
</evidence>
<comment type="function">
    <text evidence="8">Catalyzes the NAD-dependent dehydrogenation (oxidation) of a broad array of hydroxylated polyunsaturated fatty acids (mainly eicosanoids and docosanoids, including prostaglandins, lipoxins and resolvins), yielding their corresponding keto (oxo) metabolites. Decreases the levels of the pro-proliferative prostaglandins such as prostaglandin E2 (whose activity is increased in cancer because of an increase in the expression of cyclooxygenase 2) and generates oxo-fatty acid products that can profoundly influence cell function by abrogating pro-inflammatory cytokine expression. Converts resolvins E1, D1 and D2 to their oxo products, which represents a mode of resolvin inactivation. Resolvin E1 plays important roles during the resolution phase of acute inflammation, while resolvins D1 and D2 have a unique role in obesity-induced adipose inflammation.</text>
</comment>
<evidence type="ECO:0000313" key="28">
    <source>
        <dbReference type="RefSeq" id="XP_022090133.1"/>
    </source>
</evidence>
<dbReference type="EC" id="1.1.1.232" evidence="4"/>
<evidence type="ECO:0000313" key="23">
    <source>
        <dbReference type="Proteomes" id="UP000694845"/>
    </source>
</evidence>
<evidence type="ECO:0000256" key="7">
    <source>
        <dbReference type="ARBA" id="ARBA00042026"/>
    </source>
</evidence>
<evidence type="ECO:0000256" key="13">
    <source>
        <dbReference type="ARBA" id="ARBA00048144"/>
    </source>
</evidence>
<comment type="catalytic activity">
    <reaction evidence="19">
        <text>resolvin D2 + NAD(+) = 16-oxoresolvin D2 + NADH + H(+)</text>
        <dbReference type="Rhea" id="RHEA:53588"/>
        <dbReference type="ChEBI" id="CHEBI:15378"/>
        <dbReference type="ChEBI" id="CHEBI:57540"/>
        <dbReference type="ChEBI" id="CHEBI:57945"/>
        <dbReference type="ChEBI" id="CHEBI:133367"/>
        <dbReference type="ChEBI" id="CHEBI:137498"/>
    </reaction>
    <physiologicalReaction direction="left-to-right" evidence="19">
        <dbReference type="Rhea" id="RHEA:53589"/>
    </physiologicalReaction>
</comment>
<evidence type="ECO:0000313" key="27">
    <source>
        <dbReference type="RefSeq" id="XP_022090132.1"/>
    </source>
</evidence>
<evidence type="ECO:0000313" key="25">
    <source>
        <dbReference type="RefSeq" id="XP_022090130.1"/>
    </source>
</evidence>
<dbReference type="PRINTS" id="PR00081">
    <property type="entry name" value="GDHRDH"/>
</dbReference>
<evidence type="ECO:0000256" key="5">
    <source>
        <dbReference type="ARBA" id="ARBA00040276"/>
    </source>
</evidence>
<gene>
    <name evidence="24 25 26 27 28" type="primary">LOC110979001</name>
</gene>
<evidence type="ECO:0000256" key="17">
    <source>
        <dbReference type="ARBA" id="ARBA00048611"/>
    </source>
</evidence>
<evidence type="ECO:0000256" key="20">
    <source>
        <dbReference type="ARBA" id="ARBA00049151"/>
    </source>
</evidence>
<comment type="catalytic activity">
    <reaction evidence="17">
        <text>prostaglandin A1 + NAD(+) = 15-oxo-prostaglandin A1 + NADH + H(+)</text>
        <dbReference type="Rhea" id="RHEA:41263"/>
        <dbReference type="ChEBI" id="CHEBI:15378"/>
        <dbReference type="ChEBI" id="CHEBI:57398"/>
        <dbReference type="ChEBI" id="CHEBI:57540"/>
        <dbReference type="ChEBI" id="CHEBI:57945"/>
        <dbReference type="ChEBI" id="CHEBI:85072"/>
    </reaction>
    <physiologicalReaction direction="left-to-right" evidence="17">
        <dbReference type="Rhea" id="RHEA:41264"/>
    </physiologicalReaction>
</comment>
<keyword evidence="23" id="KW-1185">Reference proteome</keyword>
<evidence type="ECO:0000256" key="21">
    <source>
        <dbReference type="ARBA" id="ARBA00049188"/>
    </source>
</evidence>
<accession>A0A8B7YER4</accession>
<evidence type="ECO:0000313" key="26">
    <source>
        <dbReference type="RefSeq" id="XP_022090131.1"/>
    </source>
</evidence>
<dbReference type="PANTHER" id="PTHR44229:SF4">
    <property type="entry name" value="15-HYDROXYPROSTAGLANDIN DEHYDROGENASE [NAD(+)]"/>
    <property type="match status" value="1"/>
</dbReference>
<organism evidence="23 26">
    <name type="scientific">Acanthaster planci</name>
    <name type="common">Crown-of-thorns starfish</name>
    <dbReference type="NCBI Taxonomy" id="133434"/>
    <lineage>
        <taxon>Eukaryota</taxon>
        <taxon>Metazoa</taxon>
        <taxon>Echinodermata</taxon>
        <taxon>Eleutherozoa</taxon>
        <taxon>Asterozoa</taxon>
        <taxon>Asteroidea</taxon>
        <taxon>Valvatacea</taxon>
        <taxon>Valvatida</taxon>
        <taxon>Acanthasteridae</taxon>
        <taxon>Acanthaster</taxon>
    </lineage>
</organism>
<comment type="catalytic activity">
    <reaction evidence="15">
        <text>resolvin D2 + NAD(+) = 7-oxoresolvin D2 + NADH + H(+)</text>
        <dbReference type="Rhea" id="RHEA:53584"/>
        <dbReference type="ChEBI" id="CHEBI:15378"/>
        <dbReference type="ChEBI" id="CHEBI:57540"/>
        <dbReference type="ChEBI" id="CHEBI:57945"/>
        <dbReference type="ChEBI" id="CHEBI:133367"/>
        <dbReference type="ChEBI" id="CHEBI:137497"/>
    </reaction>
    <physiologicalReaction direction="left-to-right" evidence="15">
        <dbReference type="Rhea" id="RHEA:53585"/>
    </physiologicalReaction>
</comment>
<evidence type="ECO:0000256" key="11">
    <source>
        <dbReference type="ARBA" id="ARBA00048008"/>
    </source>
</evidence>
<evidence type="ECO:0000256" key="19">
    <source>
        <dbReference type="ARBA" id="ARBA00048921"/>
    </source>
</evidence>
<dbReference type="InterPro" id="IPR002347">
    <property type="entry name" value="SDR_fam"/>
</dbReference>
<evidence type="ECO:0000256" key="16">
    <source>
        <dbReference type="ARBA" id="ARBA00048535"/>
    </source>
</evidence>
<dbReference type="GO" id="GO:0005737">
    <property type="term" value="C:cytoplasm"/>
    <property type="evidence" value="ECO:0007669"/>
    <property type="project" value="TreeGrafter"/>
</dbReference>
<comment type="catalytic activity">
    <reaction evidence="12">
        <text>15-oxo-(5S,6R)-dihydroxy-(7E,9E,11Z)-eicosatrienoate + NADH + H(+) = (5S,6R,15S)-trihydroxy-(7E,9E,11Z)-eicosatrienoate + NAD(+)</text>
        <dbReference type="Rhea" id="RHEA:41596"/>
        <dbReference type="ChEBI" id="CHEBI:15378"/>
        <dbReference type="ChEBI" id="CHEBI:57540"/>
        <dbReference type="ChEBI" id="CHEBI:57945"/>
        <dbReference type="ChEBI" id="CHEBI:78325"/>
        <dbReference type="ChEBI" id="CHEBI:78329"/>
    </reaction>
    <physiologicalReaction direction="left-to-right" evidence="12">
        <dbReference type="Rhea" id="RHEA:41597"/>
    </physiologicalReaction>
</comment>
<dbReference type="PANTHER" id="PTHR44229">
    <property type="entry name" value="15-HYDROXYPROSTAGLANDIN DEHYDROGENASE [NAD(+)]"/>
    <property type="match status" value="1"/>
</dbReference>
<keyword evidence="2" id="KW-0560">Oxidoreductase</keyword>
<dbReference type="Pfam" id="PF00106">
    <property type="entry name" value="adh_short"/>
    <property type="match status" value="1"/>
</dbReference>
<evidence type="ECO:0000256" key="9">
    <source>
        <dbReference type="ARBA" id="ARBA00047325"/>
    </source>
</evidence>
<dbReference type="InterPro" id="IPR036291">
    <property type="entry name" value="NAD(P)-bd_dom_sf"/>
</dbReference>
<dbReference type="PRINTS" id="PR00080">
    <property type="entry name" value="SDRFAMILY"/>
</dbReference>
<evidence type="ECO:0000256" key="1">
    <source>
        <dbReference type="ARBA" id="ARBA00006484"/>
    </source>
</evidence>
<name>A0A8B7YER4_ACAPL</name>
<dbReference type="InterPro" id="IPR020904">
    <property type="entry name" value="Sc_DH/Rdtase_CS"/>
</dbReference>
<comment type="catalytic activity">
    <reaction evidence="13">
        <text>(11R)-hydroxy-(5Z,8Z,12E,14Z)-eicosatetraenoate + NAD(+) = 11-oxo-(5Z,8Z,12E,14Z)-eicosatetraenoate + NADH + H(+)</text>
        <dbReference type="Rhea" id="RHEA:48640"/>
        <dbReference type="ChEBI" id="CHEBI:15378"/>
        <dbReference type="ChEBI" id="CHEBI:57540"/>
        <dbReference type="ChEBI" id="CHEBI:57945"/>
        <dbReference type="ChEBI" id="CHEBI:78836"/>
        <dbReference type="ChEBI" id="CHEBI:90697"/>
    </reaction>
    <physiologicalReaction direction="left-to-right" evidence="13">
        <dbReference type="Rhea" id="RHEA:48641"/>
    </physiologicalReaction>
</comment>
<dbReference type="SUPFAM" id="SSF51735">
    <property type="entry name" value="NAD(P)-binding Rossmann-fold domains"/>
    <property type="match status" value="1"/>
</dbReference>
<dbReference type="Proteomes" id="UP000694845">
    <property type="component" value="Unplaced"/>
</dbReference>
<evidence type="ECO:0000256" key="2">
    <source>
        <dbReference type="ARBA" id="ARBA00023002"/>
    </source>
</evidence>
<dbReference type="RefSeq" id="XP_022090129.1">
    <property type="nucleotide sequence ID" value="XM_022234437.1"/>
</dbReference>
<dbReference type="RefSeq" id="XP_022090133.1">
    <property type="nucleotide sequence ID" value="XM_022234441.1"/>
</dbReference>
<reference evidence="24 25" key="1">
    <citation type="submission" date="2025-04" db="UniProtKB">
        <authorList>
            <consortium name="RefSeq"/>
        </authorList>
    </citation>
    <scope>IDENTIFICATION</scope>
</reference>
<comment type="catalytic activity">
    <reaction evidence="10">
        <text>resolvin D1 + NAD(+) = 8-oxoresolvin D1 + NADH + H(+)</text>
        <dbReference type="Rhea" id="RHEA:50124"/>
        <dbReference type="ChEBI" id="CHEBI:15378"/>
        <dbReference type="ChEBI" id="CHEBI:57540"/>
        <dbReference type="ChEBI" id="CHEBI:57945"/>
        <dbReference type="ChEBI" id="CHEBI:132079"/>
        <dbReference type="ChEBI" id="CHEBI:132080"/>
    </reaction>
    <physiologicalReaction direction="left-to-right" evidence="10">
        <dbReference type="Rhea" id="RHEA:50125"/>
    </physiologicalReaction>
</comment>
<dbReference type="EC" id="1.1.1.141" evidence="3"/>
<comment type="catalytic activity">
    <reaction evidence="21">
        <text>resolvin E1 + NAD(+) = 18-oxo-resolvin E1 + NADH + H(+)</text>
        <dbReference type="Rhea" id="RHEA:49244"/>
        <dbReference type="ChEBI" id="CHEBI:15378"/>
        <dbReference type="ChEBI" id="CHEBI:57540"/>
        <dbReference type="ChEBI" id="CHEBI:57945"/>
        <dbReference type="ChEBI" id="CHEBI:91000"/>
        <dbReference type="ChEBI" id="CHEBI:91001"/>
    </reaction>
    <physiologicalReaction direction="left-to-right" evidence="21">
        <dbReference type="Rhea" id="RHEA:49245"/>
    </physiologicalReaction>
</comment>
<dbReference type="RefSeq" id="XP_022090130.1">
    <property type="nucleotide sequence ID" value="XM_022234438.1"/>
</dbReference>
<dbReference type="AlphaFoldDB" id="A0A8B7YER4"/>
<comment type="catalytic activity">
    <reaction evidence="16">
        <text>lipoxin A4 + NAD(+) = 15-oxo-(5S,6R)-dihydroxy-(7E,9E,11Z,13E)-eicosatetraenoate + NADH + H(+)</text>
        <dbReference type="Rhea" id="RHEA:41572"/>
        <dbReference type="ChEBI" id="CHEBI:15378"/>
        <dbReference type="ChEBI" id="CHEBI:57540"/>
        <dbReference type="ChEBI" id="CHEBI:57945"/>
        <dbReference type="ChEBI" id="CHEBI:67026"/>
        <dbReference type="ChEBI" id="CHEBI:78311"/>
    </reaction>
    <physiologicalReaction direction="left-to-right" evidence="16">
        <dbReference type="Rhea" id="RHEA:41573"/>
    </physiologicalReaction>
</comment>
<evidence type="ECO:0000256" key="10">
    <source>
        <dbReference type="ARBA" id="ARBA00047672"/>
    </source>
</evidence>
<dbReference type="PROSITE" id="PS00061">
    <property type="entry name" value="ADH_SHORT"/>
    <property type="match status" value="1"/>
</dbReference>
<evidence type="ECO:0000256" key="3">
    <source>
        <dbReference type="ARBA" id="ARBA00038968"/>
    </source>
</evidence>
<evidence type="ECO:0000256" key="6">
    <source>
        <dbReference type="ARBA" id="ARBA00041812"/>
    </source>
</evidence>
<evidence type="ECO:0000256" key="4">
    <source>
        <dbReference type="ARBA" id="ARBA00039060"/>
    </source>
</evidence>
<evidence type="ECO:0000256" key="18">
    <source>
        <dbReference type="ARBA" id="ARBA00048739"/>
    </source>
</evidence>
<dbReference type="RefSeq" id="XP_022090131.1">
    <property type="nucleotide sequence ID" value="XM_022234439.1"/>
</dbReference>
<dbReference type="GeneID" id="110979001"/>
<dbReference type="GO" id="GO:0016404">
    <property type="term" value="F:15-hydroxyprostaglandin dehydrogenase (NAD+) activity"/>
    <property type="evidence" value="ECO:0007669"/>
    <property type="project" value="UniProtKB-EC"/>
</dbReference>
<evidence type="ECO:0000256" key="8">
    <source>
        <dbReference type="ARBA" id="ARBA00045705"/>
    </source>
</evidence>
<dbReference type="OrthoDB" id="37659at2759"/>
<evidence type="ECO:0000256" key="14">
    <source>
        <dbReference type="ARBA" id="ARBA00048170"/>
    </source>
</evidence>
<evidence type="ECO:0000256" key="15">
    <source>
        <dbReference type="ARBA" id="ARBA00048393"/>
    </source>
</evidence>
<sequence>MSSVRKSFRLPTAQLGPDTVAIVTGAAEGLGKGFAECLLKKGAKGVCLSDINEPKGQETLRQLVAEFGQDRVMFVKCDVTSDSDMEATFSKTIEKFGRVNVMVNNAGLANEREPEICYNVNIMGLTRGTFTAIKYMSPDNGGNGGKIINIASMAGLWPIYLMPVYSASKHAVIGFTKSLAADPQFASKGITFSILCPGFVNTRIQEKARPQESDLRKMMKLQARLGVIEISQVQDAFLQLLLDESWSGKVMLVSKQDGIKSAL</sequence>
<comment type="catalytic activity">
    <reaction evidence="20">
        <text>(15S)-hydroxy-(5Z,8Z,11Z,13E)-eicosatetraenoate + NAD(+) = 15-oxo-(5Z,8Z,11Z,13E)-eicosatetraenoate + NADH + H(+)</text>
        <dbReference type="Rhea" id="RHEA:23260"/>
        <dbReference type="ChEBI" id="CHEBI:15378"/>
        <dbReference type="ChEBI" id="CHEBI:57409"/>
        <dbReference type="ChEBI" id="CHEBI:57410"/>
        <dbReference type="ChEBI" id="CHEBI:57540"/>
        <dbReference type="ChEBI" id="CHEBI:57945"/>
        <dbReference type="EC" id="1.1.1.232"/>
    </reaction>
    <physiologicalReaction direction="left-to-right" evidence="20">
        <dbReference type="Rhea" id="RHEA:23261"/>
    </physiologicalReaction>
</comment>
<dbReference type="OMA" id="EREPEIC"/>
<comment type="catalytic activity">
    <reaction evidence="9">
        <text>prostaglandin E1 + NAD(+) = 15-oxoprostaglandin E1 + NADH + H(+)</text>
        <dbReference type="Rhea" id="RHEA:16477"/>
        <dbReference type="ChEBI" id="CHEBI:15378"/>
        <dbReference type="ChEBI" id="CHEBI:57397"/>
        <dbReference type="ChEBI" id="CHEBI:57401"/>
        <dbReference type="ChEBI" id="CHEBI:57540"/>
        <dbReference type="ChEBI" id="CHEBI:57945"/>
    </reaction>
    <physiologicalReaction direction="left-to-right" evidence="9">
        <dbReference type="Rhea" id="RHEA:16478"/>
    </physiologicalReaction>
</comment>
<comment type="similarity">
    <text evidence="1 22">Belongs to the short-chain dehydrogenases/reductases (SDR) family.</text>
</comment>
<dbReference type="RefSeq" id="XP_022090132.1">
    <property type="nucleotide sequence ID" value="XM_022234440.1"/>
</dbReference>